<dbReference type="CDD" id="cd05804">
    <property type="entry name" value="StaR_like"/>
    <property type="match status" value="1"/>
</dbReference>
<dbReference type="PANTHER" id="PTHR16263:SF4">
    <property type="entry name" value="TETRATRICOPEPTIDE REPEAT PROTEIN 38"/>
    <property type="match status" value="1"/>
</dbReference>
<dbReference type="OrthoDB" id="1427555at2759"/>
<accession>A0A1S3HF15</accession>
<comment type="similarity">
    <text evidence="1">Belongs to the TTC38 family.</text>
</comment>
<dbReference type="KEGG" id="lak:106154748"/>
<organism evidence="5 6">
    <name type="scientific">Lingula anatina</name>
    <name type="common">Brachiopod</name>
    <name type="synonym">Lingula unguis</name>
    <dbReference type="NCBI Taxonomy" id="7574"/>
    <lineage>
        <taxon>Eukaryota</taxon>
        <taxon>Metazoa</taxon>
        <taxon>Spiralia</taxon>
        <taxon>Lophotrochozoa</taxon>
        <taxon>Brachiopoda</taxon>
        <taxon>Linguliformea</taxon>
        <taxon>Lingulata</taxon>
        <taxon>Lingulida</taxon>
        <taxon>Linguloidea</taxon>
        <taxon>Lingulidae</taxon>
        <taxon>Lingula</taxon>
    </lineage>
</organism>
<dbReference type="RefSeq" id="XP_013384663.1">
    <property type="nucleotide sequence ID" value="XM_013529209.2"/>
</dbReference>
<evidence type="ECO:0000256" key="1">
    <source>
        <dbReference type="ARBA" id="ARBA00005857"/>
    </source>
</evidence>
<dbReference type="AlphaFoldDB" id="A0A1S3HF15"/>
<name>A0A1S3HF15_LINAN</name>
<evidence type="ECO:0000313" key="6">
    <source>
        <dbReference type="RefSeq" id="XP_013384663.1"/>
    </source>
</evidence>
<dbReference type="InterPro" id="IPR033891">
    <property type="entry name" value="TTC38"/>
</dbReference>
<evidence type="ECO:0000256" key="2">
    <source>
        <dbReference type="ARBA" id="ARBA00019992"/>
    </source>
</evidence>
<proteinExistence type="inferred from homology"/>
<dbReference type="Proteomes" id="UP000085678">
    <property type="component" value="Unplaced"/>
</dbReference>
<evidence type="ECO:0000256" key="3">
    <source>
        <dbReference type="ARBA" id="ARBA00022737"/>
    </source>
</evidence>
<keyword evidence="5" id="KW-1185">Reference proteome</keyword>
<sequence>MHCHWRDCQAWNQEGLPLSTTSNEACKLYDAVLTQYTGVYDDASVGGIATSMKAMLAADPNFVMGRVLTNGLDLIGTGRTINLDPDFKAAINTMTDMAAKQDITERERQHAKAIQMWAEGDTTGACHVWEDILVAHPTDMLALKFAHDSYFYLGYQPHMRDSIARVLPYWKPTMPLYGYLFGMHSFGLVETSLFSEAEKVSRKGLDINPKDAWSTHSLAHVLEMMGRQDEGISFLSTTVRDWTTCGMLACHNFWHWAVYHIEKGEHTGAVDIFDSEVGERCKKSGAMLDIVDACSLLYRLELEGVNVGDRWNDVFETCRPHTDDHILAFNDVHILMSCLGAKKKDVAKEMMESIREFVKNGKGTNRDVTAEVGLPLCEAFEAYDSGDFARAVNLLNPLRYKVLSIGGSNAQRDVFNLFLINAALKSEDKMHHKLARCLLAERKCLKENAPMTDRLTERAMALHAD</sequence>
<keyword evidence="4" id="KW-0802">TPR repeat</keyword>
<evidence type="ECO:0000313" key="5">
    <source>
        <dbReference type="Proteomes" id="UP000085678"/>
    </source>
</evidence>
<dbReference type="InterPro" id="IPR011990">
    <property type="entry name" value="TPR-like_helical_dom_sf"/>
</dbReference>
<dbReference type="Gene3D" id="1.25.40.10">
    <property type="entry name" value="Tetratricopeptide repeat domain"/>
    <property type="match status" value="1"/>
</dbReference>
<dbReference type="SUPFAM" id="SSF48452">
    <property type="entry name" value="TPR-like"/>
    <property type="match status" value="1"/>
</dbReference>
<protein>
    <recommendedName>
        <fullName evidence="2">Tetratricopeptide repeat protein 38</fullName>
    </recommendedName>
</protein>
<dbReference type="GeneID" id="106154748"/>
<dbReference type="PANTHER" id="PTHR16263">
    <property type="entry name" value="TETRATRICOPEPTIDE REPEAT PROTEIN 38"/>
    <property type="match status" value="1"/>
</dbReference>
<evidence type="ECO:0000256" key="4">
    <source>
        <dbReference type="ARBA" id="ARBA00022803"/>
    </source>
</evidence>
<reference evidence="6" key="1">
    <citation type="submission" date="2025-08" db="UniProtKB">
        <authorList>
            <consortium name="RefSeq"/>
        </authorList>
    </citation>
    <scope>IDENTIFICATION</scope>
    <source>
        <tissue evidence="6">Gonads</tissue>
    </source>
</reference>
<dbReference type="InParanoid" id="A0A1S3HF15"/>
<keyword evidence="3" id="KW-0677">Repeat</keyword>
<gene>
    <name evidence="6" type="primary">LOC106154748</name>
</gene>